<keyword evidence="3" id="KW-1185">Reference proteome</keyword>
<reference evidence="1 3" key="2">
    <citation type="journal article" date="2014" name="BMC Genomics">
        <title>An improved genome release (version Mt4.0) for the model legume Medicago truncatula.</title>
        <authorList>
            <person name="Tang H."/>
            <person name="Krishnakumar V."/>
            <person name="Bidwell S."/>
            <person name="Rosen B."/>
            <person name="Chan A."/>
            <person name="Zhou S."/>
            <person name="Gentzbittel L."/>
            <person name="Childs K.L."/>
            <person name="Yandell M."/>
            <person name="Gundlach H."/>
            <person name="Mayer K.F."/>
            <person name="Schwartz D.C."/>
            <person name="Town C.D."/>
        </authorList>
    </citation>
    <scope>GENOME REANNOTATION</scope>
    <source>
        <strain evidence="1">A17</strain>
        <strain evidence="2 3">cv. Jemalong A17</strain>
    </source>
</reference>
<name>A0A072THQ0_MEDTR</name>
<dbReference type="EMBL" id="KL402771">
    <property type="protein sequence ID" value="KEH17079.1"/>
    <property type="molecule type" value="Genomic_DNA"/>
</dbReference>
<dbReference type="Proteomes" id="UP000002051">
    <property type="component" value="Unassembled WGS sequence"/>
</dbReference>
<dbReference type="InterPro" id="IPR021109">
    <property type="entry name" value="Peptidase_aspartic_dom_sf"/>
</dbReference>
<evidence type="ECO:0000313" key="1">
    <source>
        <dbReference type="EMBL" id="KEH17079.1"/>
    </source>
</evidence>
<evidence type="ECO:0000313" key="3">
    <source>
        <dbReference type="Proteomes" id="UP000002051"/>
    </source>
</evidence>
<dbReference type="HOGENOM" id="CLU_768083_0_0_1"/>
<sequence length="361" mass="40551">MLTKGKGSKKLFSPPLSILKKDHPKEDEEMTSNFIGSDPSLDIVCNVVSVLPVEYDVQSKVNEVENDSMKLHLKPLFIQAKINGVGVNKVLVDGGATVNLLPQSFLGNIGLCDSDLKPHNVILTNYEGTSGNSLGAIELEQRMDTWCGRSPSTMHQRIAIWKNDGFVENVEANHSYFLAEVNTITKKNFDKQLAHITPVMSPGAGFVWEREFREHDYVMVNQQEIPSENEDVLKTRAFACKKTMTEPNIWEKITAYLAENKFKAAKEAENLQQEVIEKLTEESADDIIEDQRLDCIYDDEPLGFEEDPMGSTTKMKAQGPLEEIDLGNGTVKKPTYISAKIPKEFKDQIAELLKEYKDCFA</sequence>
<reference evidence="1 3" key="1">
    <citation type="journal article" date="2011" name="Nature">
        <title>The Medicago genome provides insight into the evolution of rhizobial symbioses.</title>
        <authorList>
            <person name="Young N.D."/>
            <person name="Debelle F."/>
            <person name="Oldroyd G.E."/>
            <person name="Geurts R."/>
            <person name="Cannon S.B."/>
            <person name="Udvardi M.K."/>
            <person name="Benedito V.A."/>
            <person name="Mayer K.F."/>
            <person name="Gouzy J."/>
            <person name="Schoof H."/>
            <person name="Van de Peer Y."/>
            <person name="Proost S."/>
            <person name="Cook D.R."/>
            <person name="Meyers B.C."/>
            <person name="Spannagl M."/>
            <person name="Cheung F."/>
            <person name="De Mita S."/>
            <person name="Krishnakumar V."/>
            <person name="Gundlach H."/>
            <person name="Zhou S."/>
            <person name="Mudge J."/>
            <person name="Bharti A.K."/>
            <person name="Murray J.D."/>
            <person name="Naoumkina M.A."/>
            <person name="Rosen B."/>
            <person name="Silverstein K.A."/>
            <person name="Tang H."/>
            <person name="Rombauts S."/>
            <person name="Zhao P.X."/>
            <person name="Zhou P."/>
            <person name="Barbe V."/>
            <person name="Bardou P."/>
            <person name="Bechner M."/>
            <person name="Bellec A."/>
            <person name="Berger A."/>
            <person name="Berges H."/>
            <person name="Bidwell S."/>
            <person name="Bisseling T."/>
            <person name="Choisne N."/>
            <person name="Couloux A."/>
            <person name="Denny R."/>
            <person name="Deshpande S."/>
            <person name="Dai X."/>
            <person name="Doyle J.J."/>
            <person name="Dudez A.M."/>
            <person name="Farmer A.D."/>
            <person name="Fouteau S."/>
            <person name="Franken C."/>
            <person name="Gibelin C."/>
            <person name="Gish J."/>
            <person name="Goldstein S."/>
            <person name="Gonzalez A.J."/>
            <person name="Green P.J."/>
            <person name="Hallab A."/>
            <person name="Hartog M."/>
            <person name="Hua A."/>
            <person name="Humphray S.J."/>
            <person name="Jeong D.H."/>
            <person name="Jing Y."/>
            <person name="Jocker A."/>
            <person name="Kenton S.M."/>
            <person name="Kim D.J."/>
            <person name="Klee K."/>
            <person name="Lai H."/>
            <person name="Lang C."/>
            <person name="Lin S."/>
            <person name="Macmil S.L."/>
            <person name="Magdelenat G."/>
            <person name="Matthews L."/>
            <person name="McCorrison J."/>
            <person name="Monaghan E.L."/>
            <person name="Mun J.H."/>
            <person name="Najar F.Z."/>
            <person name="Nicholson C."/>
            <person name="Noirot C."/>
            <person name="O'Bleness M."/>
            <person name="Paule C.R."/>
            <person name="Poulain J."/>
            <person name="Prion F."/>
            <person name="Qin B."/>
            <person name="Qu C."/>
            <person name="Retzel E.F."/>
            <person name="Riddle C."/>
            <person name="Sallet E."/>
            <person name="Samain S."/>
            <person name="Samson N."/>
            <person name="Sanders I."/>
            <person name="Saurat O."/>
            <person name="Scarpelli C."/>
            <person name="Schiex T."/>
            <person name="Segurens B."/>
            <person name="Severin A.J."/>
            <person name="Sherrier D.J."/>
            <person name="Shi R."/>
            <person name="Sims S."/>
            <person name="Singer S.R."/>
            <person name="Sinharoy S."/>
            <person name="Sterck L."/>
            <person name="Viollet A."/>
            <person name="Wang B.B."/>
            <person name="Wang K."/>
            <person name="Wang M."/>
            <person name="Wang X."/>
            <person name="Warfsmann J."/>
            <person name="Weissenbach J."/>
            <person name="White D.D."/>
            <person name="White J.D."/>
            <person name="Wiley G.B."/>
            <person name="Wincker P."/>
            <person name="Xing Y."/>
            <person name="Yang L."/>
            <person name="Yao Z."/>
            <person name="Ying F."/>
            <person name="Zhai J."/>
            <person name="Zhou L."/>
            <person name="Zuber A."/>
            <person name="Denarie J."/>
            <person name="Dixon R.A."/>
            <person name="May G.D."/>
            <person name="Schwartz D.C."/>
            <person name="Rogers J."/>
            <person name="Quetier F."/>
            <person name="Town C.D."/>
            <person name="Roe B.A."/>
        </authorList>
    </citation>
    <scope>NUCLEOTIDE SEQUENCE [LARGE SCALE GENOMIC DNA]</scope>
    <source>
        <strain evidence="1">A17</strain>
        <strain evidence="2 3">cv. Jemalong A17</strain>
    </source>
</reference>
<evidence type="ECO:0000313" key="2">
    <source>
        <dbReference type="EnsemblPlants" id="KEH17079"/>
    </source>
</evidence>
<proteinExistence type="predicted"/>
<dbReference type="EnsemblPlants" id="KEH17079">
    <property type="protein sequence ID" value="KEH17079"/>
    <property type="gene ID" value="MTR_0046s0090"/>
</dbReference>
<protein>
    <submittedName>
        <fullName evidence="1 2">Uncharacterized protein</fullName>
    </submittedName>
</protein>
<reference evidence="2" key="3">
    <citation type="submission" date="2015-06" db="UniProtKB">
        <authorList>
            <consortium name="EnsemblPlants"/>
        </authorList>
    </citation>
    <scope>IDENTIFICATION</scope>
    <source>
        <strain evidence="2">cv. Jemalong A17</strain>
    </source>
</reference>
<gene>
    <name evidence="1" type="ORF">MTR_0046s0090</name>
</gene>
<accession>A0A072THQ0</accession>
<dbReference type="Gene3D" id="2.40.70.10">
    <property type="entry name" value="Acid Proteases"/>
    <property type="match status" value="1"/>
</dbReference>
<organism evidence="1 3">
    <name type="scientific">Medicago truncatula</name>
    <name type="common">Barrel medic</name>
    <name type="synonym">Medicago tribuloides</name>
    <dbReference type="NCBI Taxonomy" id="3880"/>
    <lineage>
        <taxon>Eukaryota</taxon>
        <taxon>Viridiplantae</taxon>
        <taxon>Streptophyta</taxon>
        <taxon>Embryophyta</taxon>
        <taxon>Tracheophyta</taxon>
        <taxon>Spermatophyta</taxon>
        <taxon>Magnoliopsida</taxon>
        <taxon>eudicotyledons</taxon>
        <taxon>Gunneridae</taxon>
        <taxon>Pentapetalae</taxon>
        <taxon>rosids</taxon>
        <taxon>fabids</taxon>
        <taxon>Fabales</taxon>
        <taxon>Fabaceae</taxon>
        <taxon>Papilionoideae</taxon>
        <taxon>50 kb inversion clade</taxon>
        <taxon>NPAAA clade</taxon>
        <taxon>Hologalegina</taxon>
        <taxon>IRL clade</taxon>
        <taxon>Trifolieae</taxon>
        <taxon>Medicago</taxon>
    </lineage>
</organism>
<dbReference type="AlphaFoldDB" id="A0A072THQ0"/>